<dbReference type="GO" id="GO:0050660">
    <property type="term" value="F:flavin adenine dinucleotide binding"/>
    <property type="evidence" value="ECO:0007669"/>
    <property type="project" value="InterPro"/>
</dbReference>
<dbReference type="EMBL" id="CAKLCB010000099">
    <property type="protein sequence ID" value="CAH0515076.1"/>
    <property type="molecule type" value="Genomic_DNA"/>
</dbReference>
<dbReference type="PRINTS" id="PR00370">
    <property type="entry name" value="FMOXYGENASE"/>
</dbReference>
<dbReference type="SUPFAM" id="SSF51905">
    <property type="entry name" value="FAD/NAD(P)-binding domain"/>
    <property type="match status" value="2"/>
</dbReference>
<evidence type="ECO:0000313" key="11">
    <source>
        <dbReference type="Proteomes" id="UP001160483"/>
    </source>
</evidence>
<dbReference type="AlphaFoldDB" id="A0AAU9L8F1"/>
<evidence type="ECO:0000256" key="4">
    <source>
        <dbReference type="ARBA" id="ARBA00022827"/>
    </source>
</evidence>
<evidence type="ECO:0000256" key="3">
    <source>
        <dbReference type="ARBA" id="ARBA00022630"/>
    </source>
</evidence>
<keyword evidence="6" id="KW-0560">Oxidoreductase</keyword>
<evidence type="ECO:0000256" key="7">
    <source>
        <dbReference type="ARBA" id="ARBA00023033"/>
    </source>
</evidence>
<name>A0AAU9L8F1_9STRA</name>
<sequence>MCSKSQRIRIGIVGGGAAGIIAAKCLREVGHEVVVFEKAGNIGGVWKYDEATDASSSVMYKSLHTNLPTAIMQLQEFPFQKDVSSFPSHVDVLKYLQDFSKHYEVDSCMRLKSVVTSLSKVAEQWKICVTSEEKGDYEEHFDRVVICNGHFSKPSFATIKGIEHYKGVVSHSRLYRTSAPYKGKRVVIIGRGPSGQDISLELARSGALEVIVSTLDYDSNSVDPQDRRLLKPAIDHIAEDGSVVFMDGSAIASPDEIMHCTGYLYTTKDLFASKLLFPEVSVQPNAVSDNVATDLLQCTANGHAVEPVYKQLIAIEDPTAAFVGLPFSNLPFLCFQLQSRWIARVFGGSLLLPSKEEMYEDFYAYLGTLREGMRKLHQLGGRQKHYFTEMAALSNTEVGEEVHEIYEDTRFLRQNFPYNYRAAEYRRDPVTRKWVRRIKSSNSSPELVKEFSG</sequence>
<evidence type="ECO:0000313" key="10">
    <source>
        <dbReference type="Proteomes" id="UP001158986"/>
    </source>
</evidence>
<comment type="caution">
    <text evidence="8">The sequence shown here is derived from an EMBL/GenBank/DDBJ whole genome shotgun (WGS) entry which is preliminary data.</text>
</comment>
<dbReference type="Proteomes" id="UP001158986">
    <property type="component" value="Unassembled WGS sequence"/>
</dbReference>
<dbReference type="GO" id="GO:0050661">
    <property type="term" value="F:NADP binding"/>
    <property type="evidence" value="ECO:0007669"/>
    <property type="project" value="InterPro"/>
</dbReference>
<dbReference type="InterPro" id="IPR036188">
    <property type="entry name" value="FAD/NAD-bd_sf"/>
</dbReference>
<evidence type="ECO:0000256" key="5">
    <source>
        <dbReference type="ARBA" id="ARBA00022857"/>
    </source>
</evidence>
<keyword evidence="7" id="KW-0503">Monooxygenase</keyword>
<evidence type="ECO:0000256" key="6">
    <source>
        <dbReference type="ARBA" id="ARBA00023002"/>
    </source>
</evidence>
<evidence type="ECO:0000256" key="2">
    <source>
        <dbReference type="ARBA" id="ARBA00009183"/>
    </source>
</evidence>
<evidence type="ECO:0008006" key="12">
    <source>
        <dbReference type="Google" id="ProtNLM"/>
    </source>
</evidence>
<proteinExistence type="inferred from homology"/>
<dbReference type="FunFam" id="3.50.50.60:FF:000138">
    <property type="entry name" value="Flavin-containing monooxygenase"/>
    <property type="match status" value="1"/>
</dbReference>
<dbReference type="Proteomes" id="UP001160483">
    <property type="component" value="Unassembled WGS sequence"/>
</dbReference>
<dbReference type="Gene3D" id="3.50.50.60">
    <property type="entry name" value="FAD/NAD(P)-binding domain"/>
    <property type="match status" value="2"/>
</dbReference>
<evidence type="ECO:0000313" key="8">
    <source>
        <dbReference type="EMBL" id="CAH0476351.1"/>
    </source>
</evidence>
<keyword evidence="4" id="KW-0274">FAD</keyword>
<gene>
    <name evidence="9" type="ORF">PBS001_LOCUS1802</name>
    <name evidence="8" type="ORF">PBS003_LOCUS3135</name>
</gene>
<reference evidence="8 10" key="1">
    <citation type="submission" date="2021-11" db="EMBL/GenBank/DDBJ databases">
        <authorList>
            <person name="Islam A."/>
            <person name="Islam S."/>
            <person name="Flora M.S."/>
            <person name="Rahman M."/>
            <person name="Ziaur R.M."/>
            <person name="Epstein J.H."/>
            <person name="Hassan M."/>
            <person name="Klassen M."/>
            <person name="Woodard K."/>
            <person name="Webb A."/>
            <person name="Webby R.J."/>
            <person name="El Zowalaty M.E."/>
        </authorList>
    </citation>
    <scope>NUCLEOTIDE SEQUENCE</scope>
    <source>
        <strain evidence="9">Pbs1</strain>
        <strain evidence="8">Pbs3</strain>
    </source>
</reference>
<dbReference type="InterPro" id="IPR000960">
    <property type="entry name" value="Flavin_mOase"/>
</dbReference>
<keyword evidence="10" id="KW-1185">Reference proteome</keyword>
<dbReference type="Pfam" id="PF00743">
    <property type="entry name" value="FMO-like"/>
    <property type="match status" value="1"/>
</dbReference>
<dbReference type="EMBL" id="CAKKTJ010000152">
    <property type="protein sequence ID" value="CAH0476351.1"/>
    <property type="molecule type" value="Genomic_DNA"/>
</dbReference>
<dbReference type="InterPro" id="IPR050346">
    <property type="entry name" value="FMO-like"/>
</dbReference>
<dbReference type="InterPro" id="IPR020946">
    <property type="entry name" value="Flavin_mOase-like"/>
</dbReference>
<evidence type="ECO:0000313" key="9">
    <source>
        <dbReference type="EMBL" id="CAH0515076.1"/>
    </source>
</evidence>
<keyword evidence="5" id="KW-0521">NADP</keyword>
<protein>
    <recommendedName>
        <fullName evidence="12">Flavin-containing monooxygenase</fullName>
    </recommendedName>
</protein>
<dbReference type="GO" id="GO:0004499">
    <property type="term" value="F:N,N-dimethylaniline monooxygenase activity"/>
    <property type="evidence" value="ECO:0007669"/>
    <property type="project" value="InterPro"/>
</dbReference>
<dbReference type="PIRSF" id="PIRSF000332">
    <property type="entry name" value="FMO"/>
    <property type="match status" value="1"/>
</dbReference>
<accession>A0AAU9L8F1</accession>
<organism evidence="8 11">
    <name type="scientific">Peronospora belbahrii</name>
    <dbReference type="NCBI Taxonomy" id="622444"/>
    <lineage>
        <taxon>Eukaryota</taxon>
        <taxon>Sar</taxon>
        <taxon>Stramenopiles</taxon>
        <taxon>Oomycota</taxon>
        <taxon>Peronosporomycetes</taxon>
        <taxon>Peronosporales</taxon>
        <taxon>Peronosporaceae</taxon>
        <taxon>Peronospora</taxon>
    </lineage>
</organism>
<dbReference type="PANTHER" id="PTHR23023">
    <property type="entry name" value="DIMETHYLANILINE MONOOXYGENASE"/>
    <property type="match status" value="1"/>
</dbReference>
<comment type="cofactor">
    <cofactor evidence="1">
        <name>FAD</name>
        <dbReference type="ChEBI" id="CHEBI:57692"/>
    </cofactor>
</comment>
<evidence type="ECO:0000256" key="1">
    <source>
        <dbReference type="ARBA" id="ARBA00001974"/>
    </source>
</evidence>
<keyword evidence="3" id="KW-0285">Flavoprotein</keyword>
<comment type="similarity">
    <text evidence="2">Belongs to the FMO family.</text>
</comment>